<evidence type="ECO:0000256" key="8">
    <source>
        <dbReference type="SAM" id="MobiDB-lite"/>
    </source>
</evidence>
<evidence type="ECO:0000256" key="5">
    <source>
        <dbReference type="ARBA" id="ARBA00023002"/>
    </source>
</evidence>
<dbReference type="Pfam" id="PF00199">
    <property type="entry name" value="Catalase"/>
    <property type="match status" value="1"/>
</dbReference>
<evidence type="ECO:0000256" key="1">
    <source>
        <dbReference type="ARBA" id="ARBA00005329"/>
    </source>
</evidence>
<feature type="domain" description="Catalase core" evidence="9">
    <location>
        <begin position="20"/>
        <end position="403"/>
    </location>
</feature>
<dbReference type="SUPFAM" id="SSF56634">
    <property type="entry name" value="Heme-dependent catalase-like"/>
    <property type="match status" value="1"/>
</dbReference>
<dbReference type="SMART" id="SM01060">
    <property type="entry name" value="Catalase"/>
    <property type="match status" value="1"/>
</dbReference>
<comment type="similarity">
    <text evidence="1">Belongs to the catalase family.</text>
</comment>
<feature type="compositionally biased region" description="Basic and acidic residues" evidence="8">
    <location>
        <begin position="1"/>
        <end position="14"/>
    </location>
</feature>
<dbReference type="PANTHER" id="PTHR11465">
    <property type="entry name" value="CATALASE"/>
    <property type="match status" value="1"/>
</dbReference>
<dbReference type="Pfam" id="PF06628">
    <property type="entry name" value="Catalase-rel"/>
    <property type="match status" value="1"/>
</dbReference>
<dbReference type="InterPro" id="IPR011614">
    <property type="entry name" value="Catalase_core"/>
</dbReference>
<proteinExistence type="inferred from homology"/>
<protein>
    <submittedName>
        <fullName evidence="10">Catalase</fullName>
    </submittedName>
</protein>
<dbReference type="InterPro" id="IPR018028">
    <property type="entry name" value="Catalase"/>
</dbReference>
<dbReference type="InterPro" id="IPR010582">
    <property type="entry name" value="Catalase_immune_responsive"/>
</dbReference>
<feature type="region of interest" description="Disordered" evidence="8">
    <location>
        <begin position="1"/>
        <end position="40"/>
    </location>
</feature>
<dbReference type="InterPro" id="IPR020835">
    <property type="entry name" value="Catalase_sf"/>
</dbReference>
<keyword evidence="7" id="KW-0376">Hydrogen peroxide</keyword>
<dbReference type="Gene3D" id="2.40.180.10">
    <property type="entry name" value="Catalase core domain"/>
    <property type="match status" value="1"/>
</dbReference>
<dbReference type="InterPro" id="IPR024708">
    <property type="entry name" value="Catalase_AS"/>
</dbReference>
<dbReference type="InterPro" id="IPR024711">
    <property type="entry name" value="Catalase_clade1/3"/>
</dbReference>
<evidence type="ECO:0000256" key="6">
    <source>
        <dbReference type="ARBA" id="ARBA00023004"/>
    </source>
</evidence>
<dbReference type="RefSeq" id="WP_344995210.1">
    <property type="nucleotide sequence ID" value="NZ_BAABCD010000050.1"/>
</dbReference>
<accession>A0ABV9PWP6</accession>
<dbReference type="PROSITE" id="PS51402">
    <property type="entry name" value="CATALASE_3"/>
    <property type="match status" value="1"/>
</dbReference>
<sequence length="508" mass="57845">MTTHPADRGVRNIEPKAPTTTDGGVPVPHDEFSAQVGRQGPQPLHDFYLIEKLAHFNRENVPERLPHAKGSGAFGEFETTEDISDITCAGLFQKGVKTPMLARFSTVAGEKGSPDTWRDPRGFALKFYTEEGNYDMVGNNTPIFFIRDAIKFPDFIHSQRRKNGSGLRNHAMQWDFWTLSPESTHQVTWLMGDRGIPRTWRHMDGFSSHTYQMINAEGVRHWVKFHFKTNQGIEFFTQDEAERKDGENADFHREDLWVNIREGNFPSWDLHLQVMPVDEAENYRFNPFDLTKTWSQKDYPLRKVGTMTLNRNPESHFAQIEQAAFAPTNIVRGIGFSPDKMLLGRVFAYPDIHRYRIGANYQQLPVNSPLSPVNSYSKEGHMQYEFNHPAVAEYHPNSIDGPTADPAKAYDFGAWDAEGSEIFRGDVKPHAEDTDQAQATTLYREVMDDAARERLQNNIAGHVSAIDPSETDLLERVYAYWTAVDPDLGAAVKTKVEASERGTHRLRD</sequence>
<evidence type="ECO:0000259" key="9">
    <source>
        <dbReference type="SMART" id="SM01060"/>
    </source>
</evidence>
<dbReference type="PIRSF" id="PIRSF038928">
    <property type="entry name" value="Catalase_clade1-3"/>
    <property type="match status" value="1"/>
</dbReference>
<evidence type="ECO:0000256" key="4">
    <source>
        <dbReference type="ARBA" id="ARBA00022723"/>
    </source>
</evidence>
<reference evidence="11" key="1">
    <citation type="journal article" date="2019" name="Int. J. Syst. Evol. Microbiol.">
        <title>The Global Catalogue of Microorganisms (GCM) 10K type strain sequencing project: providing services to taxonomists for standard genome sequencing and annotation.</title>
        <authorList>
            <consortium name="The Broad Institute Genomics Platform"/>
            <consortium name="The Broad Institute Genome Sequencing Center for Infectious Disease"/>
            <person name="Wu L."/>
            <person name="Ma J."/>
        </authorList>
    </citation>
    <scope>NUCLEOTIDE SEQUENCE [LARGE SCALE GENOMIC DNA]</scope>
    <source>
        <strain evidence="11">JCM 11882</strain>
    </source>
</reference>
<evidence type="ECO:0000313" key="10">
    <source>
        <dbReference type="EMBL" id="MFC4755781.1"/>
    </source>
</evidence>
<keyword evidence="6" id="KW-0408">Iron</keyword>
<keyword evidence="2" id="KW-0575">Peroxidase</keyword>
<keyword evidence="11" id="KW-1185">Reference proteome</keyword>
<keyword evidence="4" id="KW-0479">Metal-binding</keyword>
<dbReference type="PANTHER" id="PTHR11465:SF9">
    <property type="entry name" value="CATALASE"/>
    <property type="match status" value="1"/>
</dbReference>
<keyword evidence="5" id="KW-0560">Oxidoreductase</keyword>
<gene>
    <name evidence="10" type="ORF">ACFO7U_13485</name>
</gene>
<dbReference type="PROSITE" id="PS00438">
    <property type="entry name" value="CATALASE_2"/>
    <property type="match status" value="1"/>
</dbReference>
<dbReference type="EMBL" id="JBHSHP010000053">
    <property type="protein sequence ID" value="MFC4755781.1"/>
    <property type="molecule type" value="Genomic_DNA"/>
</dbReference>
<organism evidence="10 11">
    <name type="scientific">Dietzia aurantiaca</name>
    <dbReference type="NCBI Taxonomy" id="983873"/>
    <lineage>
        <taxon>Bacteria</taxon>
        <taxon>Bacillati</taxon>
        <taxon>Actinomycetota</taxon>
        <taxon>Actinomycetes</taxon>
        <taxon>Mycobacteriales</taxon>
        <taxon>Dietziaceae</taxon>
        <taxon>Dietzia</taxon>
    </lineage>
</organism>
<comment type="caution">
    <text evidence="10">The sequence shown here is derived from an EMBL/GenBank/DDBJ whole genome shotgun (WGS) entry which is preliminary data.</text>
</comment>
<keyword evidence="3" id="KW-0349">Heme</keyword>
<evidence type="ECO:0000256" key="3">
    <source>
        <dbReference type="ARBA" id="ARBA00022617"/>
    </source>
</evidence>
<name>A0ABV9PWP6_9ACTN</name>
<evidence type="ECO:0000313" key="11">
    <source>
        <dbReference type="Proteomes" id="UP001595836"/>
    </source>
</evidence>
<dbReference type="PRINTS" id="PR00067">
    <property type="entry name" value="CATALASE"/>
</dbReference>
<dbReference type="Proteomes" id="UP001595836">
    <property type="component" value="Unassembled WGS sequence"/>
</dbReference>
<evidence type="ECO:0000256" key="2">
    <source>
        <dbReference type="ARBA" id="ARBA00022559"/>
    </source>
</evidence>
<evidence type="ECO:0000256" key="7">
    <source>
        <dbReference type="ARBA" id="ARBA00023324"/>
    </source>
</evidence>